<reference evidence="2" key="2">
    <citation type="submission" date="2025-08" db="UniProtKB">
        <authorList>
            <consortium name="Ensembl"/>
        </authorList>
    </citation>
    <scope>IDENTIFICATION</scope>
</reference>
<sequence length="155" mass="15994">MPPSPTWETSGRTPTWPGGAGRMVEVSQGAGDLGEPLLGKKELPGCGRSTVEEACTEEAKAWSCRSPGTSPCPSSPGWTVAGVVLMDSEVCRGALRVVGGDHLGSRLSLLSVFEPASQWKQKRPDPAELEAAGIHSVNTAGGLLATGGREVPCLS</sequence>
<dbReference type="Ensembl" id="ENSRBIT00000047185.1">
    <property type="protein sequence ID" value="ENSRBIP00000023292.1"/>
    <property type="gene ID" value="ENSRBIG00000035564.1"/>
</dbReference>
<organism evidence="2 3">
    <name type="scientific">Rhinopithecus bieti</name>
    <name type="common">Black snub-nosed monkey</name>
    <name type="synonym">Pygathrix bieti</name>
    <dbReference type="NCBI Taxonomy" id="61621"/>
    <lineage>
        <taxon>Eukaryota</taxon>
        <taxon>Metazoa</taxon>
        <taxon>Chordata</taxon>
        <taxon>Craniata</taxon>
        <taxon>Vertebrata</taxon>
        <taxon>Euteleostomi</taxon>
        <taxon>Mammalia</taxon>
        <taxon>Eutheria</taxon>
        <taxon>Euarchontoglires</taxon>
        <taxon>Primates</taxon>
        <taxon>Haplorrhini</taxon>
        <taxon>Catarrhini</taxon>
        <taxon>Cercopithecidae</taxon>
        <taxon>Colobinae</taxon>
        <taxon>Rhinopithecus</taxon>
    </lineage>
</organism>
<protein>
    <submittedName>
        <fullName evidence="2">Uncharacterized protein</fullName>
    </submittedName>
</protein>
<evidence type="ECO:0000256" key="1">
    <source>
        <dbReference type="SAM" id="MobiDB-lite"/>
    </source>
</evidence>
<keyword evidence="3" id="KW-1185">Reference proteome</keyword>
<dbReference type="GeneTree" id="ENSGT00910000147560"/>
<feature type="region of interest" description="Disordered" evidence="1">
    <location>
        <begin position="1"/>
        <end position="38"/>
    </location>
</feature>
<accession>A0A2K6LIH4</accession>
<feature type="compositionally biased region" description="Polar residues" evidence="1">
    <location>
        <begin position="1"/>
        <end position="13"/>
    </location>
</feature>
<dbReference type="Proteomes" id="UP000233180">
    <property type="component" value="Unassembled WGS sequence"/>
</dbReference>
<reference evidence="2 3" key="1">
    <citation type="submission" date="2016-06" db="EMBL/GenBank/DDBJ databases">
        <title>Genome of Rhinopithecus bieti.</title>
        <authorList>
            <person name="Wu"/>
            <person name="C.-I. and Zhang"/>
            <person name="Y."/>
        </authorList>
    </citation>
    <scope>NUCLEOTIDE SEQUENCE</scope>
</reference>
<dbReference type="OMA" id="KECWPRA"/>
<proteinExistence type="predicted"/>
<name>A0A2K6LIH4_RHIBE</name>
<evidence type="ECO:0000313" key="3">
    <source>
        <dbReference type="Proteomes" id="UP000233180"/>
    </source>
</evidence>
<reference evidence="2" key="3">
    <citation type="submission" date="2025-09" db="UniProtKB">
        <authorList>
            <consortium name="Ensembl"/>
        </authorList>
    </citation>
    <scope>IDENTIFICATION</scope>
</reference>
<dbReference type="AlphaFoldDB" id="A0A2K6LIH4"/>
<evidence type="ECO:0000313" key="2">
    <source>
        <dbReference type="Ensembl" id="ENSRBIP00000023292.1"/>
    </source>
</evidence>